<dbReference type="SUPFAM" id="SSF46689">
    <property type="entry name" value="Homeodomain-like"/>
    <property type="match status" value="1"/>
</dbReference>
<evidence type="ECO:0000256" key="3">
    <source>
        <dbReference type="ARBA" id="ARBA00023163"/>
    </source>
</evidence>
<dbReference type="InterPro" id="IPR001647">
    <property type="entry name" value="HTH_TetR"/>
</dbReference>
<dbReference type="AlphaFoldDB" id="A0A645A6T3"/>
<sequence>MRNSEKPVTPVPTPNQKPMKPGQTSAAPPFKRKRQSRAPELRRHELLQAATALFEEKGVAATAISDITERANVAKGTFYLYFASKDELIAALWKDYVDGFMQIADAVDASTARRAPQPGNILELIARLTHHALDHAALHRLVYGSADAAAIALCRQSDENILERLLASMQRNLAGAGWTKSERELQASLIFHGLDGALHRAIMPGGRIDRARFVRSVRRFAANALQLPDEAR</sequence>
<dbReference type="InterPro" id="IPR050109">
    <property type="entry name" value="HTH-type_TetR-like_transc_reg"/>
</dbReference>
<keyword evidence="2" id="KW-0238">DNA-binding</keyword>
<dbReference type="Gene3D" id="1.10.357.10">
    <property type="entry name" value="Tetracycline Repressor, domain 2"/>
    <property type="match status" value="1"/>
</dbReference>
<dbReference type="PANTHER" id="PTHR30055:SF234">
    <property type="entry name" value="HTH-TYPE TRANSCRIPTIONAL REGULATOR BETI"/>
    <property type="match status" value="1"/>
</dbReference>
<keyword evidence="3" id="KW-0804">Transcription</keyword>
<feature type="domain" description="HTH tetR-type" evidence="5">
    <location>
        <begin position="40"/>
        <end position="100"/>
    </location>
</feature>
<dbReference type="PROSITE" id="PS50977">
    <property type="entry name" value="HTH_TETR_2"/>
    <property type="match status" value="1"/>
</dbReference>
<dbReference type="Pfam" id="PF00440">
    <property type="entry name" value="TetR_N"/>
    <property type="match status" value="1"/>
</dbReference>
<evidence type="ECO:0000313" key="6">
    <source>
        <dbReference type="EMBL" id="MPM48879.1"/>
    </source>
</evidence>
<dbReference type="GO" id="GO:0003700">
    <property type="term" value="F:DNA-binding transcription factor activity"/>
    <property type="evidence" value="ECO:0007669"/>
    <property type="project" value="TreeGrafter"/>
</dbReference>
<proteinExistence type="predicted"/>
<evidence type="ECO:0000259" key="5">
    <source>
        <dbReference type="PROSITE" id="PS50977"/>
    </source>
</evidence>
<keyword evidence="1" id="KW-0805">Transcription regulation</keyword>
<protein>
    <recommendedName>
        <fullName evidence="5">HTH tetR-type domain-containing protein</fullName>
    </recommendedName>
</protein>
<dbReference type="InterPro" id="IPR009057">
    <property type="entry name" value="Homeodomain-like_sf"/>
</dbReference>
<accession>A0A645A6T3</accession>
<evidence type="ECO:0000256" key="4">
    <source>
        <dbReference type="SAM" id="MobiDB-lite"/>
    </source>
</evidence>
<dbReference type="PANTHER" id="PTHR30055">
    <property type="entry name" value="HTH-TYPE TRANSCRIPTIONAL REGULATOR RUTR"/>
    <property type="match status" value="1"/>
</dbReference>
<dbReference type="PRINTS" id="PR00455">
    <property type="entry name" value="HTHTETR"/>
</dbReference>
<organism evidence="6">
    <name type="scientific">bioreactor metagenome</name>
    <dbReference type="NCBI Taxonomy" id="1076179"/>
    <lineage>
        <taxon>unclassified sequences</taxon>
        <taxon>metagenomes</taxon>
        <taxon>ecological metagenomes</taxon>
    </lineage>
</organism>
<name>A0A645A6T3_9ZZZZ</name>
<reference evidence="6" key="1">
    <citation type="submission" date="2019-08" db="EMBL/GenBank/DDBJ databases">
        <authorList>
            <person name="Kucharzyk K."/>
            <person name="Murdoch R.W."/>
            <person name="Higgins S."/>
            <person name="Loffler F."/>
        </authorList>
    </citation>
    <scope>NUCLEOTIDE SEQUENCE</scope>
</reference>
<feature type="region of interest" description="Disordered" evidence="4">
    <location>
        <begin position="1"/>
        <end position="40"/>
    </location>
</feature>
<dbReference type="GO" id="GO:0000976">
    <property type="term" value="F:transcription cis-regulatory region binding"/>
    <property type="evidence" value="ECO:0007669"/>
    <property type="project" value="TreeGrafter"/>
</dbReference>
<gene>
    <name evidence="6" type="ORF">SDC9_95606</name>
</gene>
<dbReference type="EMBL" id="VSSQ01012292">
    <property type="protein sequence ID" value="MPM48879.1"/>
    <property type="molecule type" value="Genomic_DNA"/>
</dbReference>
<comment type="caution">
    <text evidence="6">The sequence shown here is derived from an EMBL/GenBank/DDBJ whole genome shotgun (WGS) entry which is preliminary data.</text>
</comment>
<evidence type="ECO:0000256" key="2">
    <source>
        <dbReference type="ARBA" id="ARBA00023125"/>
    </source>
</evidence>
<evidence type="ECO:0000256" key="1">
    <source>
        <dbReference type="ARBA" id="ARBA00023015"/>
    </source>
</evidence>